<feature type="non-terminal residue" evidence="2">
    <location>
        <position position="1"/>
    </location>
</feature>
<name>A0A8S2Q6L6_9BILA</name>
<feature type="region of interest" description="Disordered" evidence="1">
    <location>
        <begin position="76"/>
        <end position="96"/>
    </location>
</feature>
<protein>
    <submittedName>
        <fullName evidence="2">Uncharacterized protein</fullName>
    </submittedName>
</protein>
<organism evidence="2 3">
    <name type="scientific">Rotaria magnacalcarata</name>
    <dbReference type="NCBI Taxonomy" id="392030"/>
    <lineage>
        <taxon>Eukaryota</taxon>
        <taxon>Metazoa</taxon>
        <taxon>Spiralia</taxon>
        <taxon>Gnathifera</taxon>
        <taxon>Rotifera</taxon>
        <taxon>Eurotatoria</taxon>
        <taxon>Bdelloidea</taxon>
        <taxon>Philodinida</taxon>
        <taxon>Philodinidae</taxon>
        <taxon>Rotaria</taxon>
    </lineage>
</organism>
<comment type="caution">
    <text evidence="2">The sequence shown here is derived from an EMBL/GenBank/DDBJ whole genome shotgun (WGS) entry which is preliminary data.</text>
</comment>
<reference evidence="2" key="1">
    <citation type="submission" date="2021-02" db="EMBL/GenBank/DDBJ databases">
        <authorList>
            <person name="Nowell W R."/>
        </authorList>
    </citation>
    <scope>NUCLEOTIDE SEQUENCE</scope>
</reference>
<gene>
    <name evidence="2" type="ORF">GIL414_LOCUS16065</name>
</gene>
<evidence type="ECO:0000256" key="1">
    <source>
        <dbReference type="SAM" id="MobiDB-lite"/>
    </source>
</evidence>
<sequence length="267" mass="30881">FFLDGYLENQRRRVLRDAQGYYFPYKKYTLKDYKDIQKLNVQNPFAEVNEAIIDRKERARKRQEYGAQVERQMVDNPGTRQIPPREMPTREPWHLSNSDIRELEKASSRRERALEYAKEQVKYQPMDSTRDSHPYDSNEQHADDHLPRQHNDHDRSMLAYAEIVSVSQLSKRNRACFAELKCGEKSENLSIAVEGLPGLRGPPGPPATINNETLAWGWASGSVDCLLYCQTGDQISVIAAYRPNENFNSQVFGYSYSTFSGYMLNNV</sequence>
<feature type="compositionally biased region" description="Basic and acidic residues" evidence="1">
    <location>
        <begin position="87"/>
        <end position="96"/>
    </location>
</feature>
<feature type="region of interest" description="Disordered" evidence="1">
    <location>
        <begin position="117"/>
        <end position="152"/>
    </location>
</feature>
<dbReference type="EMBL" id="CAJOBJ010007234">
    <property type="protein sequence ID" value="CAF4080978.1"/>
    <property type="molecule type" value="Genomic_DNA"/>
</dbReference>
<dbReference type="Proteomes" id="UP000681720">
    <property type="component" value="Unassembled WGS sequence"/>
</dbReference>
<feature type="compositionally biased region" description="Basic and acidic residues" evidence="1">
    <location>
        <begin position="128"/>
        <end position="152"/>
    </location>
</feature>
<dbReference type="AlphaFoldDB" id="A0A8S2Q6L6"/>
<accession>A0A8S2Q6L6</accession>
<evidence type="ECO:0000313" key="3">
    <source>
        <dbReference type="Proteomes" id="UP000681720"/>
    </source>
</evidence>
<proteinExistence type="predicted"/>
<evidence type="ECO:0000313" key="2">
    <source>
        <dbReference type="EMBL" id="CAF4080978.1"/>
    </source>
</evidence>